<comment type="caution">
    <text evidence="1">The sequence shown here is derived from an EMBL/GenBank/DDBJ whole genome shotgun (WGS) entry which is preliminary data.</text>
</comment>
<dbReference type="EMBL" id="QNUK01000053">
    <property type="protein sequence ID" value="KAF5904748.1"/>
    <property type="molecule type" value="Genomic_DNA"/>
</dbReference>
<name>A0A8J4UCH4_CLAMG</name>
<dbReference type="AlphaFoldDB" id="A0A8J4UCH4"/>
<protein>
    <submittedName>
        <fullName evidence="1">Uncharacterized protein</fullName>
    </submittedName>
</protein>
<sequence>PVLIKDMSAPAPLPYLLLTERKTVRVMQQIHSGVICCPYNIQHSQLHWESLVEVKPSKEDWVMLLQSWLVKTALK</sequence>
<accession>A0A8J4UCH4</accession>
<proteinExistence type="predicted"/>
<dbReference type="Proteomes" id="UP000727407">
    <property type="component" value="Unassembled WGS sequence"/>
</dbReference>
<keyword evidence="2" id="KW-1185">Reference proteome</keyword>
<gene>
    <name evidence="1" type="ORF">DAT39_005583</name>
</gene>
<reference evidence="1" key="1">
    <citation type="submission" date="2020-07" db="EMBL/GenBank/DDBJ databases">
        <title>Clarias magur genome sequencing, assembly and annotation.</title>
        <authorList>
            <person name="Kushwaha B."/>
            <person name="Kumar R."/>
            <person name="Das P."/>
            <person name="Joshi C.G."/>
            <person name="Kumar D."/>
            <person name="Nagpure N.S."/>
            <person name="Pandey M."/>
            <person name="Agarwal S."/>
            <person name="Srivastava S."/>
            <person name="Singh M."/>
            <person name="Sahoo L."/>
            <person name="Jayasankar P."/>
            <person name="Meher P.K."/>
            <person name="Koringa P.G."/>
            <person name="Iquebal M.A."/>
            <person name="Das S.P."/>
            <person name="Bit A."/>
            <person name="Patnaik S."/>
            <person name="Patel N."/>
            <person name="Shah T.M."/>
            <person name="Hinsu A."/>
            <person name="Jena J.K."/>
        </authorList>
    </citation>
    <scope>NUCLEOTIDE SEQUENCE</scope>
    <source>
        <strain evidence="1">CIFAMagur01</strain>
        <tissue evidence="1">Testis</tissue>
    </source>
</reference>
<organism evidence="1 2">
    <name type="scientific">Clarias magur</name>
    <name type="common">Asian catfish</name>
    <name type="synonym">Macropteronotus magur</name>
    <dbReference type="NCBI Taxonomy" id="1594786"/>
    <lineage>
        <taxon>Eukaryota</taxon>
        <taxon>Metazoa</taxon>
        <taxon>Chordata</taxon>
        <taxon>Craniata</taxon>
        <taxon>Vertebrata</taxon>
        <taxon>Euteleostomi</taxon>
        <taxon>Actinopterygii</taxon>
        <taxon>Neopterygii</taxon>
        <taxon>Teleostei</taxon>
        <taxon>Ostariophysi</taxon>
        <taxon>Siluriformes</taxon>
        <taxon>Clariidae</taxon>
        <taxon>Clarias</taxon>
    </lineage>
</organism>
<feature type="non-terminal residue" evidence="1">
    <location>
        <position position="1"/>
    </location>
</feature>
<evidence type="ECO:0000313" key="1">
    <source>
        <dbReference type="EMBL" id="KAF5904748.1"/>
    </source>
</evidence>
<evidence type="ECO:0000313" key="2">
    <source>
        <dbReference type="Proteomes" id="UP000727407"/>
    </source>
</evidence>